<sequence>MNSILRNTVLTFLIASFFVITAFTSIHNGEPTKATNWKIDAAHSSVSFEITHFFTPISGKFHEYSSEIYFDPDNLTESSISVDIQVNSVDTDKKKRDGHLQSPDFFNAEKYPTMTFKSNKITSKGDNTFIAHGKLTIKDTTTDFKLPFTLLGIRDNPMRENTRVAGIKSDFTLNRTDYGVGVGDWAATAVVGDEVDVSLALELNSSKK</sequence>
<gene>
    <name evidence="2" type="ORF">G3569_14400</name>
</gene>
<proteinExistence type="predicted"/>
<organism evidence="2 3">
    <name type="scientific">Fodinibius halophilus</name>
    <dbReference type="NCBI Taxonomy" id="1736908"/>
    <lineage>
        <taxon>Bacteria</taxon>
        <taxon>Pseudomonadati</taxon>
        <taxon>Balneolota</taxon>
        <taxon>Balneolia</taxon>
        <taxon>Balneolales</taxon>
        <taxon>Balneolaceae</taxon>
        <taxon>Fodinibius</taxon>
    </lineage>
</organism>
<feature type="domain" description="Lipid/polyisoprenoid-binding YceI-like" evidence="1">
    <location>
        <begin position="36"/>
        <end position="204"/>
    </location>
</feature>
<dbReference type="InterPro" id="IPR036761">
    <property type="entry name" value="TTHA0802/YceI-like_sf"/>
</dbReference>
<name>A0A6M1T248_9BACT</name>
<dbReference type="EMBL" id="JAALLS010000021">
    <property type="protein sequence ID" value="NGP89546.1"/>
    <property type="molecule type" value="Genomic_DNA"/>
</dbReference>
<reference evidence="2 3" key="1">
    <citation type="submission" date="2020-02" db="EMBL/GenBank/DDBJ databases">
        <title>Aliifodinibius halophilus 2W32, complete genome.</title>
        <authorList>
            <person name="Li Y."/>
            <person name="Wu S."/>
        </authorList>
    </citation>
    <scope>NUCLEOTIDE SEQUENCE [LARGE SCALE GENOMIC DNA]</scope>
    <source>
        <strain evidence="2 3">2W32</strain>
    </source>
</reference>
<dbReference type="Proteomes" id="UP000479132">
    <property type="component" value="Unassembled WGS sequence"/>
</dbReference>
<dbReference type="Pfam" id="PF04264">
    <property type="entry name" value="YceI"/>
    <property type="match status" value="1"/>
</dbReference>
<keyword evidence="3" id="KW-1185">Reference proteome</keyword>
<dbReference type="RefSeq" id="WP_165270410.1">
    <property type="nucleotide sequence ID" value="NZ_JAALLS010000021.1"/>
</dbReference>
<dbReference type="SMART" id="SM00867">
    <property type="entry name" value="YceI"/>
    <property type="match status" value="1"/>
</dbReference>
<protein>
    <submittedName>
        <fullName evidence="2">YceI family protein</fullName>
    </submittedName>
</protein>
<dbReference type="PANTHER" id="PTHR34406:SF1">
    <property type="entry name" value="PROTEIN YCEI"/>
    <property type="match status" value="1"/>
</dbReference>
<evidence type="ECO:0000259" key="1">
    <source>
        <dbReference type="SMART" id="SM00867"/>
    </source>
</evidence>
<evidence type="ECO:0000313" key="2">
    <source>
        <dbReference type="EMBL" id="NGP89546.1"/>
    </source>
</evidence>
<accession>A0A6M1T248</accession>
<dbReference type="AlphaFoldDB" id="A0A6M1T248"/>
<comment type="caution">
    <text evidence="2">The sequence shown here is derived from an EMBL/GenBank/DDBJ whole genome shotgun (WGS) entry which is preliminary data.</text>
</comment>
<evidence type="ECO:0000313" key="3">
    <source>
        <dbReference type="Proteomes" id="UP000479132"/>
    </source>
</evidence>
<dbReference type="InterPro" id="IPR007372">
    <property type="entry name" value="Lipid/polyisoprenoid-bd_YceI"/>
</dbReference>
<dbReference type="PANTHER" id="PTHR34406">
    <property type="entry name" value="PROTEIN YCEI"/>
    <property type="match status" value="1"/>
</dbReference>
<dbReference type="SUPFAM" id="SSF101874">
    <property type="entry name" value="YceI-like"/>
    <property type="match status" value="1"/>
</dbReference>
<dbReference type="Gene3D" id="2.40.128.110">
    <property type="entry name" value="Lipid/polyisoprenoid-binding, YceI-like"/>
    <property type="match status" value="1"/>
</dbReference>